<evidence type="ECO:0008006" key="3">
    <source>
        <dbReference type="Google" id="ProtNLM"/>
    </source>
</evidence>
<dbReference type="PANTHER" id="PTHR11220">
    <property type="entry name" value="HEME-BINDING PROTEIN-RELATED"/>
    <property type="match status" value="1"/>
</dbReference>
<sequence length="170" mass="19488">MAHHETPAYKVLEKDGAFEIRSYEDYFTAAVDEVSMTDTNGFGQIFEYISGSNSKKEKIDMTVPVINELENGSVTTEFVMPHHFTRESLPDPDNSRIKIKTREDRLCAVISFSGSISSEKIDKHLEKLQKWLVDKDIKTIGGFRLARYNPPFTPPTFRRNEILVDIQNID</sequence>
<gene>
    <name evidence="1" type="ORF">AKG39_11470</name>
</gene>
<dbReference type="STRING" id="52689.AKG39_11470"/>
<name>A0A0L6TZT8_9FIRM</name>
<accession>A0A0L6TZT8</accession>
<comment type="caution">
    <text evidence="1">The sequence shown here is derived from an EMBL/GenBank/DDBJ whole genome shotgun (WGS) entry which is preliminary data.</text>
</comment>
<dbReference type="RefSeq" id="WP_050740537.1">
    <property type="nucleotide sequence ID" value="NZ_LGYO01000027.1"/>
</dbReference>
<dbReference type="EMBL" id="LGYO01000027">
    <property type="protein sequence ID" value="KNZ41597.1"/>
    <property type="molecule type" value="Genomic_DNA"/>
</dbReference>
<dbReference type="InterPro" id="IPR006917">
    <property type="entry name" value="SOUL_heme-bd"/>
</dbReference>
<protein>
    <recommendedName>
        <fullName evidence="3">SOUL heme-binding protein</fullName>
    </recommendedName>
</protein>
<keyword evidence="2" id="KW-1185">Reference proteome</keyword>
<evidence type="ECO:0000313" key="1">
    <source>
        <dbReference type="EMBL" id="KNZ41597.1"/>
    </source>
</evidence>
<dbReference type="OrthoDB" id="2156220at2"/>
<reference evidence="2" key="1">
    <citation type="submission" date="2015-07" db="EMBL/GenBank/DDBJ databases">
        <title>Draft genome sequence of Acetobacterium bakii DSM 8293, a potential psychrophilic chemical producer through syngas fermentation.</title>
        <authorList>
            <person name="Song Y."/>
            <person name="Hwang S."/>
            <person name="Cho B.-K."/>
        </authorList>
    </citation>
    <scope>NUCLEOTIDE SEQUENCE [LARGE SCALE GENOMIC DNA]</scope>
    <source>
        <strain evidence="2">DSM 8239</strain>
    </source>
</reference>
<organism evidence="1 2">
    <name type="scientific">Acetobacterium bakii</name>
    <dbReference type="NCBI Taxonomy" id="52689"/>
    <lineage>
        <taxon>Bacteria</taxon>
        <taxon>Bacillati</taxon>
        <taxon>Bacillota</taxon>
        <taxon>Clostridia</taxon>
        <taxon>Eubacteriales</taxon>
        <taxon>Eubacteriaceae</taxon>
        <taxon>Acetobacterium</taxon>
    </lineage>
</organism>
<dbReference type="InterPro" id="IPR011256">
    <property type="entry name" value="Reg_factor_effector_dom_sf"/>
</dbReference>
<dbReference type="PANTHER" id="PTHR11220:SF1">
    <property type="entry name" value="HEME-BINDING PROTEIN 2"/>
    <property type="match status" value="1"/>
</dbReference>
<evidence type="ECO:0000313" key="2">
    <source>
        <dbReference type="Proteomes" id="UP000036873"/>
    </source>
</evidence>
<dbReference type="SUPFAM" id="SSF55136">
    <property type="entry name" value="Probable bacterial effector-binding domain"/>
    <property type="match status" value="1"/>
</dbReference>
<dbReference type="AlphaFoldDB" id="A0A0L6TZT8"/>
<dbReference type="Pfam" id="PF04832">
    <property type="entry name" value="SOUL"/>
    <property type="match status" value="1"/>
</dbReference>
<dbReference type="Proteomes" id="UP000036873">
    <property type="component" value="Unassembled WGS sequence"/>
</dbReference>
<dbReference type="Gene3D" id="3.20.80.10">
    <property type="entry name" value="Regulatory factor, effector binding domain"/>
    <property type="match status" value="1"/>
</dbReference>
<proteinExistence type="predicted"/>